<keyword evidence="1" id="KW-0812">Transmembrane</keyword>
<evidence type="ECO:0000313" key="4">
    <source>
        <dbReference type="Proteomes" id="UP000295497"/>
    </source>
</evidence>
<accession>A0A4P2QYH8</accession>
<gene>
    <name evidence="3" type="ORF">SOCE836_077490</name>
</gene>
<evidence type="ECO:0000313" key="3">
    <source>
        <dbReference type="EMBL" id="AUX35555.1"/>
    </source>
</evidence>
<name>A0A4P2QYH8_SORCE</name>
<dbReference type="EMBL" id="CP012672">
    <property type="protein sequence ID" value="AUX35555.1"/>
    <property type="molecule type" value="Genomic_DNA"/>
</dbReference>
<dbReference type="AlphaFoldDB" id="A0A4P2QYH8"/>
<keyword evidence="1" id="KW-1133">Transmembrane helix</keyword>
<proteinExistence type="predicted"/>
<evidence type="ECO:0008006" key="5">
    <source>
        <dbReference type="Google" id="ProtNLM"/>
    </source>
</evidence>
<keyword evidence="2" id="KW-0732">Signal</keyword>
<dbReference type="RefSeq" id="WP_129578550.1">
    <property type="nucleotide sequence ID" value="NZ_CP012672.1"/>
</dbReference>
<protein>
    <recommendedName>
        <fullName evidence="5">Secreted protein</fullName>
    </recommendedName>
</protein>
<evidence type="ECO:0000256" key="2">
    <source>
        <dbReference type="SAM" id="SignalP"/>
    </source>
</evidence>
<reference evidence="3 4" key="1">
    <citation type="submission" date="2015-09" db="EMBL/GenBank/DDBJ databases">
        <title>Sorangium comparison.</title>
        <authorList>
            <person name="Zaburannyi N."/>
            <person name="Bunk B."/>
            <person name="Overmann J."/>
            <person name="Mueller R."/>
        </authorList>
    </citation>
    <scope>NUCLEOTIDE SEQUENCE [LARGE SCALE GENOMIC DNA]</scope>
    <source>
        <strain evidence="3 4">So ce836</strain>
    </source>
</reference>
<evidence type="ECO:0000256" key="1">
    <source>
        <dbReference type="SAM" id="Phobius"/>
    </source>
</evidence>
<feature type="signal peptide" evidence="2">
    <location>
        <begin position="1"/>
        <end position="26"/>
    </location>
</feature>
<feature type="transmembrane region" description="Helical" evidence="1">
    <location>
        <begin position="42"/>
        <end position="65"/>
    </location>
</feature>
<dbReference type="Proteomes" id="UP000295497">
    <property type="component" value="Chromosome"/>
</dbReference>
<feature type="chain" id="PRO_5020443621" description="Secreted protein" evidence="2">
    <location>
        <begin position="27"/>
        <end position="75"/>
    </location>
</feature>
<keyword evidence="1" id="KW-0472">Membrane</keyword>
<organism evidence="3 4">
    <name type="scientific">Sorangium cellulosum</name>
    <name type="common">Polyangium cellulosum</name>
    <dbReference type="NCBI Taxonomy" id="56"/>
    <lineage>
        <taxon>Bacteria</taxon>
        <taxon>Pseudomonadati</taxon>
        <taxon>Myxococcota</taxon>
        <taxon>Polyangia</taxon>
        <taxon>Polyangiales</taxon>
        <taxon>Polyangiaceae</taxon>
        <taxon>Sorangium</taxon>
    </lineage>
</organism>
<sequence length="75" mass="7242">MKSAHRLIAAAGVASAWLGATSLAYADVIPPANGGGGPAALATPVAAGVMSILAIAGLVGVPLALRRRRPSEALG</sequence>